<dbReference type="PhylomeDB" id="B4N287"/>
<dbReference type="HOGENOM" id="CLU_053947_0_2_1"/>
<dbReference type="PANTHER" id="PTHR11054">
    <property type="entry name" value="6-PHOSPHOGLUCONOLACTONASE"/>
    <property type="match status" value="1"/>
</dbReference>
<reference evidence="8 9" key="1">
    <citation type="journal article" date="2007" name="Nature">
        <title>Evolution of genes and genomes on the Drosophila phylogeny.</title>
        <authorList>
            <consortium name="Drosophila 12 Genomes Consortium"/>
            <person name="Clark A.G."/>
            <person name="Eisen M.B."/>
            <person name="Smith D.R."/>
            <person name="Bergman C.M."/>
            <person name="Oliver B."/>
            <person name="Markow T.A."/>
            <person name="Kaufman T.C."/>
            <person name="Kellis M."/>
            <person name="Gelbart W."/>
            <person name="Iyer V.N."/>
            <person name="Pollard D.A."/>
            <person name="Sackton T.B."/>
            <person name="Larracuente A.M."/>
            <person name="Singh N.D."/>
            <person name="Abad J.P."/>
            <person name="Abt D.N."/>
            <person name="Adryan B."/>
            <person name="Aguade M."/>
            <person name="Akashi H."/>
            <person name="Anderson W.W."/>
            <person name="Aquadro C.F."/>
            <person name="Ardell D.H."/>
            <person name="Arguello R."/>
            <person name="Artieri C.G."/>
            <person name="Barbash D.A."/>
            <person name="Barker D."/>
            <person name="Barsanti P."/>
            <person name="Batterham P."/>
            <person name="Batzoglou S."/>
            <person name="Begun D."/>
            <person name="Bhutkar A."/>
            <person name="Blanco E."/>
            <person name="Bosak S.A."/>
            <person name="Bradley R.K."/>
            <person name="Brand A.D."/>
            <person name="Brent M.R."/>
            <person name="Brooks A.N."/>
            <person name="Brown R.H."/>
            <person name="Butlin R.K."/>
            <person name="Caggese C."/>
            <person name="Calvi B.R."/>
            <person name="Bernardo de Carvalho A."/>
            <person name="Caspi A."/>
            <person name="Castrezana S."/>
            <person name="Celniker S.E."/>
            <person name="Chang J.L."/>
            <person name="Chapple C."/>
            <person name="Chatterji S."/>
            <person name="Chinwalla A."/>
            <person name="Civetta A."/>
            <person name="Clifton S.W."/>
            <person name="Comeron J.M."/>
            <person name="Costello J.C."/>
            <person name="Coyne J.A."/>
            <person name="Daub J."/>
            <person name="David R.G."/>
            <person name="Delcher A.L."/>
            <person name="Delehaunty K."/>
            <person name="Do C.B."/>
            <person name="Ebling H."/>
            <person name="Edwards K."/>
            <person name="Eickbush T."/>
            <person name="Evans J.D."/>
            <person name="Filipski A."/>
            <person name="Findeiss S."/>
            <person name="Freyhult E."/>
            <person name="Fulton L."/>
            <person name="Fulton R."/>
            <person name="Garcia A.C."/>
            <person name="Gardiner A."/>
            <person name="Garfield D.A."/>
            <person name="Garvin B.E."/>
            <person name="Gibson G."/>
            <person name="Gilbert D."/>
            <person name="Gnerre S."/>
            <person name="Godfrey J."/>
            <person name="Good R."/>
            <person name="Gotea V."/>
            <person name="Gravely B."/>
            <person name="Greenberg A.J."/>
            <person name="Griffiths-Jones S."/>
            <person name="Gross S."/>
            <person name="Guigo R."/>
            <person name="Gustafson E.A."/>
            <person name="Haerty W."/>
            <person name="Hahn M.W."/>
            <person name="Halligan D.L."/>
            <person name="Halpern A.L."/>
            <person name="Halter G.M."/>
            <person name="Han M.V."/>
            <person name="Heger A."/>
            <person name="Hillier L."/>
            <person name="Hinrichs A.S."/>
            <person name="Holmes I."/>
            <person name="Hoskins R.A."/>
            <person name="Hubisz M.J."/>
            <person name="Hultmark D."/>
            <person name="Huntley M.A."/>
            <person name="Jaffe D.B."/>
            <person name="Jagadeeshan S."/>
            <person name="Jeck W.R."/>
            <person name="Johnson J."/>
            <person name="Jones C.D."/>
            <person name="Jordan W.C."/>
            <person name="Karpen G.H."/>
            <person name="Kataoka E."/>
            <person name="Keightley P.D."/>
            <person name="Kheradpour P."/>
            <person name="Kirkness E.F."/>
            <person name="Koerich L.B."/>
            <person name="Kristiansen K."/>
            <person name="Kudrna D."/>
            <person name="Kulathinal R.J."/>
            <person name="Kumar S."/>
            <person name="Kwok R."/>
            <person name="Lander E."/>
            <person name="Langley C.H."/>
            <person name="Lapoint R."/>
            <person name="Lazzaro B.P."/>
            <person name="Lee S.J."/>
            <person name="Levesque L."/>
            <person name="Li R."/>
            <person name="Lin C.F."/>
            <person name="Lin M.F."/>
            <person name="Lindblad-Toh K."/>
            <person name="Llopart A."/>
            <person name="Long M."/>
            <person name="Low L."/>
            <person name="Lozovsky E."/>
            <person name="Lu J."/>
            <person name="Luo M."/>
            <person name="Machado C.A."/>
            <person name="Makalowski W."/>
            <person name="Marzo M."/>
            <person name="Matsuda M."/>
            <person name="Matzkin L."/>
            <person name="McAllister B."/>
            <person name="McBride C.S."/>
            <person name="McKernan B."/>
            <person name="McKernan K."/>
            <person name="Mendez-Lago M."/>
            <person name="Minx P."/>
            <person name="Mollenhauer M.U."/>
            <person name="Montooth K."/>
            <person name="Mount S.M."/>
            <person name="Mu X."/>
            <person name="Myers E."/>
            <person name="Negre B."/>
            <person name="Newfeld S."/>
            <person name="Nielsen R."/>
            <person name="Noor M.A."/>
            <person name="O'Grady P."/>
            <person name="Pachter L."/>
            <person name="Papaceit M."/>
            <person name="Parisi M.J."/>
            <person name="Parisi M."/>
            <person name="Parts L."/>
            <person name="Pedersen J.S."/>
            <person name="Pesole G."/>
            <person name="Phillippy A.M."/>
            <person name="Ponting C.P."/>
            <person name="Pop M."/>
            <person name="Porcelli D."/>
            <person name="Powell J.R."/>
            <person name="Prohaska S."/>
            <person name="Pruitt K."/>
            <person name="Puig M."/>
            <person name="Quesneville H."/>
            <person name="Ram K.R."/>
            <person name="Rand D."/>
            <person name="Rasmussen M.D."/>
            <person name="Reed L.K."/>
            <person name="Reenan R."/>
            <person name="Reily A."/>
            <person name="Remington K.A."/>
            <person name="Rieger T.T."/>
            <person name="Ritchie M.G."/>
            <person name="Robin C."/>
            <person name="Rogers Y.H."/>
            <person name="Rohde C."/>
            <person name="Rozas J."/>
            <person name="Rubenfield M.J."/>
            <person name="Ruiz A."/>
            <person name="Russo S."/>
            <person name="Salzberg S.L."/>
            <person name="Sanchez-Gracia A."/>
            <person name="Saranga D.J."/>
            <person name="Sato H."/>
            <person name="Schaeffer S.W."/>
            <person name="Schatz M.C."/>
            <person name="Schlenke T."/>
            <person name="Schwartz R."/>
            <person name="Segarra C."/>
            <person name="Singh R.S."/>
            <person name="Sirot L."/>
            <person name="Sirota M."/>
            <person name="Sisneros N.B."/>
            <person name="Smith C.D."/>
            <person name="Smith T.F."/>
            <person name="Spieth J."/>
            <person name="Stage D.E."/>
            <person name="Stark A."/>
            <person name="Stephan W."/>
            <person name="Strausberg R.L."/>
            <person name="Strempel S."/>
            <person name="Sturgill D."/>
            <person name="Sutton G."/>
            <person name="Sutton G.G."/>
            <person name="Tao W."/>
            <person name="Teichmann S."/>
            <person name="Tobari Y.N."/>
            <person name="Tomimura Y."/>
            <person name="Tsolas J.M."/>
            <person name="Valente V.L."/>
            <person name="Venter E."/>
            <person name="Venter J.C."/>
            <person name="Vicario S."/>
            <person name="Vieira F.G."/>
            <person name="Vilella A.J."/>
            <person name="Villasante A."/>
            <person name="Walenz B."/>
            <person name="Wang J."/>
            <person name="Wasserman M."/>
            <person name="Watts T."/>
            <person name="Wilson D."/>
            <person name="Wilson R.K."/>
            <person name="Wing R.A."/>
            <person name="Wolfner M.F."/>
            <person name="Wong A."/>
            <person name="Wong G.K."/>
            <person name="Wu C.I."/>
            <person name="Wu G."/>
            <person name="Yamamoto D."/>
            <person name="Yang H.P."/>
            <person name="Yang S.P."/>
            <person name="Yorke J.A."/>
            <person name="Yoshida K."/>
            <person name="Zdobnov E."/>
            <person name="Zhang P."/>
            <person name="Zhang Y."/>
            <person name="Zimin A.V."/>
            <person name="Baldwin J."/>
            <person name="Abdouelleil A."/>
            <person name="Abdulkadir J."/>
            <person name="Abebe A."/>
            <person name="Abera B."/>
            <person name="Abreu J."/>
            <person name="Acer S.C."/>
            <person name="Aftuck L."/>
            <person name="Alexander A."/>
            <person name="An P."/>
            <person name="Anderson E."/>
            <person name="Anderson S."/>
            <person name="Arachi H."/>
            <person name="Azer M."/>
            <person name="Bachantsang P."/>
            <person name="Barry A."/>
            <person name="Bayul T."/>
            <person name="Berlin A."/>
            <person name="Bessette D."/>
            <person name="Bloom T."/>
            <person name="Blye J."/>
            <person name="Boguslavskiy L."/>
            <person name="Bonnet C."/>
            <person name="Boukhgalter B."/>
            <person name="Bourzgui I."/>
            <person name="Brown A."/>
            <person name="Cahill P."/>
            <person name="Channer S."/>
            <person name="Cheshatsang Y."/>
            <person name="Chuda L."/>
            <person name="Citroen M."/>
            <person name="Collymore A."/>
            <person name="Cooke P."/>
            <person name="Costello M."/>
            <person name="D'Aco K."/>
            <person name="Daza R."/>
            <person name="De Haan G."/>
            <person name="DeGray S."/>
            <person name="DeMaso C."/>
            <person name="Dhargay N."/>
            <person name="Dooley K."/>
            <person name="Dooley E."/>
            <person name="Doricent M."/>
            <person name="Dorje P."/>
            <person name="Dorjee K."/>
            <person name="Dupes A."/>
            <person name="Elong R."/>
            <person name="Falk J."/>
            <person name="Farina A."/>
            <person name="Faro S."/>
            <person name="Ferguson D."/>
            <person name="Fisher S."/>
            <person name="Foley C.D."/>
            <person name="Franke A."/>
            <person name="Friedrich D."/>
            <person name="Gadbois L."/>
            <person name="Gearin G."/>
            <person name="Gearin C.R."/>
            <person name="Giannoukos G."/>
            <person name="Goode T."/>
            <person name="Graham J."/>
            <person name="Grandbois E."/>
            <person name="Grewal S."/>
            <person name="Gyaltsen K."/>
            <person name="Hafez N."/>
            <person name="Hagos B."/>
            <person name="Hall J."/>
            <person name="Henson C."/>
            <person name="Hollinger A."/>
            <person name="Honan T."/>
            <person name="Huard M.D."/>
            <person name="Hughes L."/>
            <person name="Hurhula B."/>
            <person name="Husby M.E."/>
            <person name="Kamat A."/>
            <person name="Kanga B."/>
            <person name="Kashin S."/>
            <person name="Khazanovich D."/>
            <person name="Kisner P."/>
            <person name="Lance K."/>
            <person name="Lara M."/>
            <person name="Lee W."/>
            <person name="Lennon N."/>
            <person name="Letendre F."/>
            <person name="LeVine R."/>
            <person name="Lipovsky A."/>
            <person name="Liu X."/>
            <person name="Liu J."/>
            <person name="Liu S."/>
            <person name="Lokyitsang T."/>
            <person name="Lokyitsang Y."/>
            <person name="Lubonja R."/>
            <person name="Lui A."/>
            <person name="MacDonald P."/>
            <person name="Magnisalis V."/>
            <person name="Maru K."/>
            <person name="Matthews C."/>
            <person name="McCusker W."/>
            <person name="McDonough S."/>
            <person name="Mehta T."/>
            <person name="Meldrim J."/>
            <person name="Meneus L."/>
            <person name="Mihai O."/>
            <person name="Mihalev A."/>
            <person name="Mihova T."/>
            <person name="Mittelman R."/>
            <person name="Mlenga V."/>
            <person name="Montmayeur A."/>
            <person name="Mulrain L."/>
            <person name="Navidi A."/>
            <person name="Naylor J."/>
            <person name="Negash T."/>
            <person name="Nguyen T."/>
            <person name="Nguyen N."/>
            <person name="Nicol R."/>
            <person name="Norbu C."/>
            <person name="Norbu N."/>
            <person name="Novod N."/>
            <person name="O'Neill B."/>
            <person name="Osman S."/>
            <person name="Markiewicz E."/>
            <person name="Oyono O.L."/>
            <person name="Patti C."/>
            <person name="Phunkhang P."/>
            <person name="Pierre F."/>
            <person name="Priest M."/>
            <person name="Raghuraman S."/>
            <person name="Rege F."/>
            <person name="Reyes R."/>
            <person name="Rise C."/>
            <person name="Rogov P."/>
            <person name="Ross K."/>
            <person name="Ryan E."/>
            <person name="Settipalli S."/>
            <person name="Shea T."/>
            <person name="Sherpa N."/>
            <person name="Shi L."/>
            <person name="Shih D."/>
            <person name="Sparrow T."/>
            <person name="Spaulding J."/>
            <person name="Stalker J."/>
            <person name="Stange-Thomann N."/>
            <person name="Stavropoulos S."/>
            <person name="Stone C."/>
            <person name="Strader C."/>
            <person name="Tesfaye S."/>
            <person name="Thomson T."/>
            <person name="Thoulutsang Y."/>
            <person name="Thoulutsang D."/>
            <person name="Topham K."/>
            <person name="Topping I."/>
            <person name="Tsamla T."/>
            <person name="Vassiliev H."/>
            <person name="Vo A."/>
            <person name="Wangchuk T."/>
            <person name="Wangdi T."/>
            <person name="Weiand M."/>
            <person name="Wilkinson J."/>
            <person name="Wilson A."/>
            <person name="Yadav S."/>
            <person name="Young G."/>
            <person name="Yu Q."/>
            <person name="Zembek L."/>
            <person name="Zhong D."/>
            <person name="Zimmer A."/>
            <person name="Zwirko Z."/>
            <person name="Jaffe D.B."/>
            <person name="Alvarez P."/>
            <person name="Brockman W."/>
            <person name="Butler J."/>
            <person name="Chin C."/>
            <person name="Gnerre S."/>
            <person name="Grabherr M."/>
            <person name="Kleber M."/>
            <person name="Mauceli E."/>
            <person name="MacCallum I."/>
        </authorList>
    </citation>
    <scope>NUCLEOTIDE SEQUENCE [LARGE SCALE GENOMIC DNA]</scope>
    <source>
        <strain evidence="9">Tucson 14030-0811.24</strain>
    </source>
</reference>
<gene>
    <name evidence="8" type="primary">Dwil\GK16453</name>
    <name evidence="8" type="ORF">Dwil_GK16453</name>
</gene>
<sequence>MPERKCPFELILAESEAKLIQNLSDLVKRCSTQALLNKKSFTIGLSGGSLVQLLTKSLVDQPLDTSRWMFFFCDERYVAHDHSDSTYWAYKTELLSKLPSIQESQFIKADTTKPLDQCALNYEEQVKSKLGLHGDTLPQFDLLLLGMGPDGHTCSLFPEQPESLAESSRLVIPIRNSPKPPPERITFTLPLINNARDVAFVVTGASKANVVKKVFVDIDKQYPSAWIEPINGKLTLITDAGAGQELKL</sequence>
<dbReference type="InterPro" id="IPR039104">
    <property type="entry name" value="6PGL"/>
</dbReference>
<dbReference type="EMBL" id="CH963925">
    <property type="protein sequence ID" value="EDW78476.1"/>
    <property type="molecule type" value="Genomic_DNA"/>
</dbReference>
<dbReference type="CDD" id="cd01400">
    <property type="entry name" value="6PGL"/>
    <property type="match status" value="1"/>
</dbReference>
<proteinExistence type="inferred from homology"/>
<evidence type="ECO:0000256" key="2">
    <source>
        <dbReference type="ARBA" id="ARBA00004961"/>
    </source>
</evidence>
<dbReference type="GO" id="GO:0009051">
    <property type="term" value="P:pentose-phosphate shunt, oxidative branch"/>
    <property type="evidence" value="ECO:0007669"/>
    <property type="project" value="EnsemblMetazoa"/>
</dbReference>
<dbReference type="KEGG" id="dwi:6644532"/>
<dbReference type="GO" id="GO:0005975">
    <property type="term" value="P:carbohydrate metabolic process"/>
    <property type="evidence" value="ECO:0007669"/>
    <property type="project" value="UniProtKB-UniRule"/>
</dbReference>
<comment type="function">
    <text evidence="6">Hydrolysis of 6-phosphogluconolactone to 6-phosphogluconate.</text>
</comment>
<dbReference type="EC" id="3.1.1.31" evidence="4 6"/>
<dbReference type="AlphaFoldDB" id="B4N287"/>
<dbReference type="InParanoid" id="B4N287"/>
<organism evidence="8 9">
    <name type="scientific">Drosophila willistoni</name>
    <name type="common">Fruit fly</name>
    <dbReference type="NCBI Taxonomy" id="7260"/>
    <lineage>
        <taxon>Eukaryota</taxon>
        <taxon>Metazoa</taxon>
        <taxon>Ecdysozoa</taxon>
        <taxon>Arthropoda</taxon>
        <taxon>Hexapoda</taxon>
        <taxon>Insecta</taxon>
        <taxon>Pterygota</taxon>
        <taxon>Neoptera</taxon>
        <taxon>Endopterygota</taxon>
        <taxon>Diptera</taxon>
        <taxon>Brachycera</taxon>
        <taxon>Muscomorpha</taxon>
        <taxon>Ephydroidea</taxon>
        <taxon>Drosophilidae</taxon>
        <taxon>Drosophila</taxon>
        <taxon>Sophophora</taxon>
    </lineage>
</organism>
<keyword evidence="5 6" id="KW-0378">Hydrolase</keyword>
<dbReference type="eggNOG" id="KOG3147">
    <property type="taxonomic scope" value="Eukaryota"/>
</dbReference>
<dbReference type="UniPathway" id="UPA00115">
    <property type="reaction ID" value="UER00409"/>
</dbReference>
<dbReference type="InterPro" id="IPR037171">
    <property type="entry name" value="NagB/RpiA_transferase-like"/>
</dbReference>
<dbReference type="SUPFAM" id="SSF100950">
    <property type="entry name" value="NagB/RpiA/CoA transferase-like"/>
    <property type="match status" value="1"/>
</dbReference>
<dbReference type="InterPro" id="IPR005900">
    <property type="entry name" value="6-phosphogluconolactonase_DevB"/>
</dbReference>
<evidence type="ECO:0000256" key="4">
    <source>
        <dbReference type="ARBA" id="ARBA00013198"/>
    </source>
</evidence>
<dbReference type="PANTHER" id="PTHR11054:SF0">
    <property type="entry name" value="6-PHOSPHOGLUCONOLACTONASE"/>
    <property type="match status" value="1"/>
</dbReference>
<comment type="pathway">
    <text evidence="2 6">Carbohydrate degradation; pentose phosphate pathway; D-ribulose 5-phosphate from D-glucose 6-phosphate (oxidative stage): step 2/3.</text>
</comment>
<comment type="catalytic activity">
    <reaction evidence="1 6">
        <text>6-phospho-D-glucono-1,5-lactone + H2O = 6-phospho-D-gluconate + H(+)</text>
        <dbReference type="Rhea" id="RHEA:12556"/>
        <dbReference type="ChEBI" id="CHEBI:15377"/>
        <dbReference type="ChEBI" id="CHEBI:15378"/>
        <dbReference type="ChEBI" id="CHEBI:57955"/>
        <dbReference type="ChEBI" id="CHEBI:58759"/>
        <dbReference type="EC" id="3.1.1.31"/>
    </reaction>
</comment>
<evidence type="ECO:0000259" key="7">
    <source>
        <dbReference type="Pfam" id="PF01182"/>
    </source>
</evidence>
<name>B4N287_DROWI</name>
<comment type="similarity">
    <text evidence="3 6">Belongs to the glucosamine/galactosamine-6-phosphate isomerase family. 6-phosphogluconolactonase subfamily.</text>
</comment>
<dbReference type="Proteomes" id="UP000007798">
    <property type="component" value="Unassembled WGS sequence"/>
</dbReference>
<dbReference type="GO" id="GO:0017057">
    <property type="term" value="F:6-phosphogluconolactonase activity"/>
    <property type="evidence" value="ECO:0007669"/>
    <property type="project" value="UniProtKB-UniRule"/>
</dbReference>
<feature type="domain" description="Glucosamine/galactosamine-6-phosphate isomerase" evidence="7">
    <location>
        <begin position="15"/>
        <end position="235"/>
    </location>
</feature>
<evidence type="ECO:0000256" key="1">
    <source>
        <dbReference type="ARBA" id="ARBA00000832"/>
    </source>
</evidence>
<accession>B4N287</accession>
<protein>
    <recommendedName>
        <fullName evidence="4 6">6-phosphogluconolactonase</fullName>
        <shortName evidence="6">6PGL</shortName>
        <ecNumber evidence="4 6">3.1.1.31</ecNumber>
    </recommendedName>
</protein>
<dbReference type="Gene3D" id="3.40.50.1360">
    <property type="match status" value="1"/>
</dbReference>
<evidence type="ECO:0000256" key="6">
    <source>
        <dbReference type="RuleBase" id="RU365095"/>
    </source>
</evidence>
<evidence type="ECO:0000313" key="9">
    <source>
        <dbReference type="Proteomes" id="UP000007798"/>
    </source>
</evidence>
<dbReference type="FunFam" id="3.40.50.1360:FF:000005">
    <property type="entry name" value="6-phosphogluconolactonase"/>
    <property type="match status" value="1"/>
</dbReference>
<keyword evidence="9" id="KW-1185">Reference proteome</keyword>
<evidence type="ECO:0000313" key="8">
    <source>
        <dbReference type="EMBL" id="EDW78476.1"/>
    </source>
</evidence>
<dbReference type="STRING" id="7260.B4N287"/>
<dbReference type="Pfam" id="PF01182">
    <property type="entry name" value="Glucosamine_iso"/>
    <property type="match status" value="1"/>
</dbReference>
<dbReference type="NCBIfam" id="TIGR01198">
    <property type="entry name" value="pgl"/>
    <property type="match status" value="1"/>
</dbReference>
<evidence type="ECO:0000256" key="5">
    <source>
        <dbReference type="ARBA" id="ARBA00022801"/>
    </source>
</evidence>
<dbReference type="SMR" id="B4N287"/>
<dbReference type="FunCoup" id="B4N287">
    <property type="interactions" value="1355"/>
</dbReference>
<dbReference type="OrthoDB" id="432544at2759"/>
<dbReference type="OMA" id="YQLFEFE"/>
<evidence type="ECO:0000256" key="3">
    <source>
        <dbReference type="ARBA" id="ARBA00010662"/>
    </source>
</evidence>
<dbReference type="InterPro" id="IPR006148">
    <property type="entry name" value="Glc/Gal-6P_isomerase"/>
</dbReference>